<evidence type="ECO:0008006" key="3">
    <source>
        <dbReference type="Google" id="ProtNLM"/>
    </source>
</evidence>
<sequence length="216" mass="24103">MPTTEIAVFPLKAGANIGDPDNHASPVVNDTLDTLKTIDGMQQINFGMQMEDQSQFQLMVTWDKYDSHMTFTKTNTYGPFLNKFLKIVDGEPSMMHADFQPEGAINKAFAAPATEIATFYFDGEPPSNYLEDVEKCTKIIEKEADGFLGAAVGITYETLEKEGVKGKAAVLAVGWQSKEAHMAFRETQCFKDNIHLLRGGAKKITMWHVQFMEYQG</sequence>
<reference evidence="1" key="1">
    <citation type="submission" date="2023-07" db="EMBL/GenBank/DDBJ databases">
        <title>Black Yeasts Isolated from many extreme environments.</title>
        <authorList>
            <person name="Coleine C."/>
            <person name="Stajich J.E."/>
            <person name="Selbmann L."/>
        </authorList>
    </citation>
    <scope>NUCLEOTIDE SEQUENCE</scope>
    <source>
        <strain evidence="1">CCFEE 5485</strain>
    </source>
</reference>
<keyword evidence="2" id="KW-1185">Reference proteome</keyword>
<proteinExistence type="predicted"/>
<organism evidence="1 2">
    <name type="scientific">Recurvomyces mirabilis</name>
    <dbReference type="NCBI Taxonomy" id="574656"/>
    <lineage>
        <taxon>Eukaryota</taxon>
        <taxon>Fungi</taxon>
        <taxon>Dikarya</taxon>
        <taxon>Ascomycota</taxon>
        <taxon>Pezizomycotina</taxon>
        <taxon>Dothideomycetes</taxon>
        <taxon>Dothideomycetidae</taxon>
        <taxon>Mycosphaerellales</taxon>
        <taxon>Teratosphaeriaceae</taxon>
        <taxon>Recurvomyces</taxon>
    </lineage>
</organism>
<dbReference type="AlphaFoldDB" id="A0AAE0TSZ1"/>
<accession>A0AAE0TSZ1</accession>
<comment type="caution">
    <text evidence="1">The sequence shown here is derived from an EMBL/GenBank/DDBJ whole genome shotgun (WGS) entry which is preliminary data.</text>
</comment>
<dbReference type="Proteomes" id="UP001274830">
    <property type="component" value="Unassembled WGS sequence"/>
</dbReference>
<evidence type="ECO:0000313" key="2">
    <source>
        <dbReference type="Proteomes" id="UP001274830"/>
    </source>
</evidence>
<dbReference type="EMBL" id="JAUTXT010000043">
    <property type="protein sequence ID" value="KAK3671462.1"/>
    <property type="molecule type" value="Genomic_DNA"/>
</dbReference>
<protein>
    <recommendedName>
        <fullName evidence="3">ABM domain-containing protein</fullName>
    </recommendedName>
</protein>
<dbReference type="Gene3D" id="3.30.70.100">
    <property type="match status" value="2"/>
</dbReference>
<name>A0AAE0TSZ1_9PEZI</name>
<evidence type="ECO:0000313" key="1">
    <source>
        <dbReference type="EMBL" id="KAK3671462.1"/>
    </source>
</evidence>
<gene>
    <name evidence="1" type="ORF">LTR78_008740</name>
</gene>